<dbReference type="Pfam" id="PF09346">
    <property type="entry name" value="SMI1_KNR4"/>
    <property type="match status" value="1"/>
</dbReference>
<evidence type="ECO:0000313" key="2">
    <source>
        <dbReference type="EMBL" id="CAC9973391.1"/>
    </source>
</evidence>
<sequence length="187" mass="21966">MLISGFDNRDVEEYIKNIQNQYGFEFPIEYKTFLLKYNGGKTPETRFRINNISSDLKGFYGVAKADQFYNYSFHSNRFIDCLKDGFVPIGNNTFGDFILIGIGENNSGKIFFYYHDRPKLYIELTQNFIQFTEKCKCYKIGKIRSIEERIEDMKALGKESKITPEKLKGWQDEIDSYVNLKQTDLII</sequence>
<dbReference type="SUPFAM" id="SSF160631">
    <property type="entry name" value="SMI1/KNR4-like"/>
    <property type="match status" value="1"/>
</dbReference>
<dbReference type="Gene3D" id="3.40.1580.10">
    <property type="entry name" value="SMI1/KNR4-like"/>
    <property type="match status" value="1"/>
</dbReference>
<dbReference type="RefSeq" id="WP_180856886.1">
    <property type="nucleotide sequence ID" value="NZ_CAIJDE010000032.1"/>
</dbReference>
<organism evidence="2 3">
    <name type="scientific">Flavobacterium panici</name>
    <dbReference type="NCBI Taxonomy" id="2654843"/>
    <lineage>
        <taxon>Bacteria</taxon>
        <taxon>Pseudomonadati</taxon>
        <taxon>Bacteroidota</taxon>
        <taxon>Flavobacteriia</taxon>
        <taxon>Flavobacteriales</taxon>
        <taxon>Flavobacteriaceae</taxon>
        <taxon>Flavobacterium</taxon>
    </lineage>
</organism>
<comment type="caution">
    <text evidence="2">The sequence shown here is derived from an EMBL/GenBank/DDBJ whole genome shotgun (WGS) entry which is preliminary data.</text>
</comment>
<dbReference type="AlphaFoldDB" id="A0A9N8J0T4"/>
<evidence type="ECO:0000313" key="3">
    <source>
        <dbReference type="Proteomes" id="UP000533639"/>
    </source>
</evidence>
<proteinExistence type="predicted"/>
<feature type="domain" description="Knr4/Smi1-like" evidence="1">
    <location>
        <begin position="12"/>
        <end position="133"/>
    </location>
</feature>
<accession>A0A9N8J0T4</accession>
<dbReference type="Proteomes" id="UP000533639">
    <property type="component" value="Unassembled WGS sequence"/>
</dbReference>
<gene>
    <name evidence="2" type="ORF">FLAPXU55_01073</name>
</gene>
<keyword evidence="3" id="KW-1185">Reference proteome</keyword>
<name>A0A9N8J0T4_9FLAO</name>
<dbReference type="EMBL" id="CAIJDE010000032">
    <property type="protein sequence ID" value="CAC9973391.1"/>
    <property type="molecule type" value="Genomic_DNA"/>
</dbReference>
<dbReference type="InterPro" id="IPR037883">
    <property type="entry name" value="Knr4/Smi1-like_sf"/>
</dbReference>
<reference evidence="2 3" key="1">
    <citation type="submission" date="2020-06" db="EMBL/GenBank/DDBJ databases">
        <authorList>
            <person name="Criscuolo A."/>
        </authorList>
    </citation>
    <scope>NUCLEOTIDE SEQUENCE [LARGE SCALE GENOMIC DNA]</scope>
    <source>
        <strain evidence="2">PXU-55</strain>
    </source>
</reference>
<dbReference type="InterPro" id="IPR018958">
    <property type="entry name" value="Knr4/Smi1-like_dom"/>
</dbReference>
<evidence type="ECO:0000259" key="1">
    <source>
        <dbReference type="Pfam" id="PF09346"/>
    </source>
</evidence>
<protein>
    <recommendedName>
        <fullName evidence="1">Knr4/Smi1-like domain-containing protein</fullName>
    </recommendedName>
</protein>